<proteinExistence type="predicted"/>
<comment type="caution">
    <text evidence="1">The sequence shown here is derived from an EMBL/GenBank/DDBJ whole genome shotgun (WGS) entry which is preliminary data.</text>
</comment>
<evidence type="ECO:0008006" key="3">
    <source>
        <dbReference type="Google" id="ProtNLM"/>
    </source>
</evidence>
<organism evidence="1 2">
    <name type="scientific">Christiangramia antarctica</name>
    <dbReference type="NCBI Taxonomy" id="2058158"/>
    <lineage>
        <taxon>Bacteria</taxon>
        <taxon>Pseudomonadati</taxon>
        <taxon>Bacteroidota</taxon>
        <taxon>Flavobacteriia</taxon>
        <taxon>Flavobacteriales</taxon>
        <taxon>Flavobacteriaceae</taxon>
        <taxon>Christiangramia</taxon>
    </lineage>
</organism>
<name>A0ABW5X5U3_9FLAO</name>
<gene>
    <name evidence="1" type="ORF">ACFSYS_10865</name>
</gene>
<dbReference type="RefSeq" id="WP_251742948.1">
    <property type="nucleotide sequence ID" value="NZ_JBHUOJ010000024.1"/>
</dbReference>
<sequence length="345" mass="37958">MKRFLAAFFAITFMLSCDDGEITVTNFDFEDSTFKFCQGTNKNVIYAVNSDETNESISLEFSNVSGITIDEDGNFTLADGQESVSFALTGNNRIVYRIYEDALPANYFCQVVPPSNVTIVEEWLSGTGAVVTITSNFTDETADADADGDGIKNINEGWNSSGTGHLDTDGDGIPDYLDIDDDNDNVITKSETKANTGEPITDDGYLDTDEDGIPNYLDNDDDNDGVPTRLEVTETAQDSPVSFSSTGDGVSNYLNPEQTSSFQHDLYRSHDITRNYGYTINVTNLLLQKQQGDMETIQYTNYRFGNLQETNVDFPQCPVIEGVILPCSDDTTEEPDTTDETGTEN</sequence>
<dbReference type="Gene3D" id="4.10.1080.10">
    <property type="entry name" value="TSP type-3 repeat"/>
    <property type="match status" value="1"/>
</dbReference>
<keyword evidence="2" id="KW-1185">Reference proteome</keyword>
<evidence type="ECO:0000313" key="2">
    <source>
        <dbReference type="Proteomes" id="UP001597438"/>
    </source>
</evidence>
<dbReference type="InterPro" id="IPR028974">
    <property type="entry name" value="TSP_type-3_rpt"/>
</dbReference>
<evidence type="ECO:0000313" key="1">
    <source>
        <dbReference type="EMBL" id="MFD2833792.1"/>
    </source>
</evidence>
<dbReference type="EMBL" id="JBHUOJ010000024">
    <property type="protein sequence ID" value="MFD2833792.1"/>
    <property type="molecule type" value="Genomic_DNA"/>
</dbReference>
<protein>
    <recommendedName>
        <fullName evidence="3">Thrombospondin</fullName>
    </recommendedName>
</protein>
<dbReference type="PROSITE" id="PS51257">
    <property type="entry name" value="PROKAR_LIPOPROTEIN"/>
    <property type="match status" value="1"/>
</dbReference>
<dbReference type="SUPFAM" id="SSF103647">
    <property type="entry name" value="TSP type-3 repeat"/>
    <property type="match status" value="1"/>
</dbReference>
<dbReference type="Proteomes" id="UP001597438">
    <property type="component" value="Unassembled WGS sequence"/>
</dbReference>
<accession>A0ABW5X5U3</accession>
<reference evidence="2" key="1">
    <citation type="journal article" date="2019" name="Int. J. Syst. Evol. Microbiol.">
        <title>The Global Catalogue of Microorganisms (GCM) 10K type strain sequencing project: providing services to taxonomists for standard genome sequencing and annotation.</title>
        <authorList>
            <consortium name="The Broad Institute Genomics Platform"/>
            <consortium name="The Broad Institute Genome Sequencing Center for Infectious Disease"/>
            <person name="Wu L."/>
            <person name="Ma J."/>
        </authorList>
    </citation>
    <scope>NUCLEOTIDE SEQUENCE [LARGE SCALE GENOMIC DNA]</scope>
    <source>
        <strain evidence="2">KCTC 52925</strain>
    </source>
</reference>